<proteinExistence type="predicted"/>
<dbReference type="PANTHER" id="PTHR30329">
    <property type="entry name" value="STATOR ELEMENT OF FLAGELLAR MOTOR COMPLEX"/>
    <property type="match status" value="1"/>
</dbReference>
<evidence type="ECO:0000256" key="3">
    <source>
        <dbReference type="ARBA" id="ARBA00023237"/>
    </source>
</evidence>
<dbReference type="SUPFAM" id="SSF49464">
    <property type="entry name" value="Carboxypeptidase regulatory domain-like"/>
    <property type="match status" value="1"/>
</dbReference>
<evidence type="ECO:0000256" key="5">
    <source>
        <dbReference type="PROSITE-ProRule" id="PRU00473"/>
    </source>
</evidence>
<dbReference type="SUPFAM" id="SSF82171">
    <property type="entry name" value="DPP6 N-terminal domain-like"/>
    <property type="match status" value="1"/>
</dbReference>
<sequence>MKQNILFCITLLITISISGYSQKSQVKLANKEYENYAFIDAIKTYEKVAEKGYKSAEMFKKLGNSYYFNAQLDQAAKWYQALFEMNTSDLETEYYYRYAQSLRAIGQNDKADRILLEFTKKSGGDSRGILYKKNTNYLEQIKKNSGRYTIEDAGINSVYSDYGTTIYNDKIIFTSARDTGGISQRKHKWTNQHFTNLYSASLDQSSATSKPTKFDENVNSKFNESTPVFTKDLNTMYFTRNNFLDGKKGKNTEKVTLLKIYKAIKVNNTWTNIIALPFTSDNYNTAHPALSPDEKTLYFASDMPGTIGQSDLFKVAINADGSFSNPENLGKSINTEGRETFPFISEDNELYFSSDGHPGLGGLDIFVSTLTSDSTWGTVENVGSDINSPKDDFAYYLDTTSRKGFFTSNKDGGKGYDDIYKFLELKKIKCEHVLYGVVTDLSTSTGLANATIVLLDEQYNTLKTQQADAQGKYSFNVECDKIYFVRAQYPEFTTKEVKAETKKENEKTYVPIALESSKCKVAIGDDLGKCFNIKMIYFDLDKSTIKQAAAFDLEKILDVLQQNPTMKLDIRSHTDSRQTFKYNEALSDRRAKATIDWLISKGINANRLTGKGYGETQLVNKCADGVTCTEEEHQLNRRSEFIVTAL</sequence>
<dbReference type="InterPro" id="IPR011659">
    <property type="entry name" value="WD40"/>
</dbReference>
<dbReference type="CDD" id="cd07185">
    <property type="entry name" value="OmpA_C-like"/>
    <property type="match status" value="1"/>
</dbReference>
<dbReference type="PROSITE" id="PS50005">
    <property type="entry name" value="TPR"/>
    <property type="match status" value="1"/>
</dbReference>
<organism evidence="7 8">
    <name type="scientific">Flavobacterium turcicum</name>
    <dbReference type="NCBI Taxonomy" id="2764718"/>
    <lineage>
        <taxon>Bacteria</taxon>
        <taxon>Pseudomonadati</taxon>
        <taxon>Bacteroidota</taxon>
        <taxon>Flavobacteriia</taxon>
        <taxon>Flavobacteriales</taxon>
        <taxon>Flavobacteriaceae</taxon>
        <taxon>Flavobacterium</taxon>
    </lineage>
</organism>
<protein>
    <submittedName>
        <fullName evidence="7">OmpA family protein</fullName>
    </submittedName>
</protein>
<dbReference type="Gene3D" id="3.30.1330.60">
    <property type="entry name" value="OmpA-like domain"/>
    <property type="match status" value="1"/>
</dbReference>
<dbReference type="PANTHER" id="PTHR30329:SF21">
    <property type="entry name" value="LIPOPROTEIN YIAD-RELATED"/>
    <property type="match status" value="1"/>
</dbReference>
<gene>
    <name evidence="7" type="ORF">H8R26_11670</name>
</gene>
<reference evidence="7 8" key="1">
    <citation type="submission" date="2020-08" db="EMBL/GenBank/DDBJ databases">
        <title>Description of novel Flavobacterium F-400 isolate.</title>
        <authorList>
            <person name="Saticioglu I."/>
            <person name="Duman M."/>
            <person name="Altun S."/>
        </authorList>
    </citation>
    <scope>NUCLEOTIDE SEQUENCE [LARGE SCALE GENOMIC DNA]</scope>
    <source>
        <strain evidence="7 8">F-400</strain>
    </source>
</reference>
<feature type="repeat" description="TPR" evidence="4">
    <location>
        <begin position="56"/>
        <end position="89"/>
    </location>
</feature>
<comment type="caution">
    <text evidence="7">The sequence shown here is derived from an EMBL/GenBank/DDBJ whole genome shotgun (WGS) entry which is preliminary data.</text>
</comment>
<dbReference type="InterPro" id="IPR006664">
    <property type="entry name" value="OMP_bac"/>
</dbReference>
<dbReference type="InterPro" id="IPR019734">
    <property type="entry name" value="TPR_rpt"/>
</dbReference>
<dbReference type="Gene3D" id="2.120.10.30">
    <property type="entry name" value="TolB, C-terminal domain"/>
    <property type="match status" value="1"/>
</dbReference>
<dbReference type="Gene3D" id="2.60.40.1120">
    <property type="entry name" value="Carboxypeptidase-like, regulatory domain"/>
    <property type="match status" value="1"/>
</dbReference>
<evidence type="ECO:0000256" key="4">
    <source>
        <dbReference type="PROSITE-ProRule" id="PRU00339"/>
    </source>
</evidence>
<dbReference type="InterPro" id="IPR011990">
    <property type="entry name" value="TPR-like_helical_dom_sf"/>
</dbReference>
<name>A0ABR7JHV6_9FLAO</name>
<dbReference type="PROSITE" id="PS51123">
    <property type="entry name" value="OMPA_2"/>
    <property type="match status" value="1"/>
</dbReference>
<feature type="domain" description="OmpA-like" evidence="6">
    <location>
        <begin position="525"/>
        <end position="646"/>
    </location>
</feature>
<evidence type="ECO:0000259" key="6">
    <source>
        <dbReference type="PROSITE" id="PS51123"/>
    </source>
</evidence>
<dbReference type="Gene3D" id="1.25.40.10">
    <property type="entry name" value="Tetratricopeptide repeat domain"/>
    <property type="match status" value="1"/>
</dbReference>
<keyword evidence="2 5" id="KW-0472">Membrane</keyword>
<dbReference type="SUPFAM" id="SSF103088">
    <property type="entry name" value="OmpA-like"/>
    <property type="match status" value="1"/>
</dbReference>
<accession>A0ABR7JHV6</accession>
<dbReference type="Pfam" id="PF07676">
    <property type="entry name" value="PD40"/>
    <property type="match status" value="2"/>
</dbReference>
<dbReference type="InterPro" id="IPR008969">
    <property type="entry name" value="CarboxyPept-like_regulatory"/>
</dbReference>
<keyword evidence="3" id="KW-0998">Cell outer membrane</keyword>
<dbReference type="EMBL" id="JACRUM010000006">
    <property type="protein sequence ID" value="MBC5864081.1"/>
    <property type="molecule type" value="Genomic_DNA"/>
</dbReference>
<keyword evidence="8" id="KW-1185">Reference proteome</keyword>
<evidence type="ECO:0000313" key="7">
    <source>
        <dbReference type="EMBL" id="MBC5864081.1"/>
    </source>
</evidence>
<dbReference type="InterPro" id="IPR050330">
    <property type="entry name" value="Bact_OuterMem_StrucFunc"/>
</dbReference>
<keyword evidence="4" id="KW-0802">TPR repeat</keyword>
<dbReference type="RefSeq" id="WP_166137595.1">
    <property type="nucleotide sequence ID" value="NZ_JAAOBY010000006.1"/>
</dbReference>
<comment type="subcellular location">
    <subcellularLocation>
        <location evidence="1">Cell outer membrane</location>
    </subcellularLocation>
</comment>
<dbReference type="PRINTS" id="PR01021">
    <property type="entry name" value="OMPADOMAIN"/>
</dbReference>
<evidence type="ECO:0000256" key="2">
    <source>
        <dbReference type="ARBA" id="ARBA00023136"/>
    </source>
</evidence>
<dbReference type="Proteomes" id="UP000621670">
    <property type="component" value="Unassembled WGS sequence"/>
</dbReference>
<dbReference type="InterPro" id="IPR011042">
    <property type="entry name" value="6-blade_b-propeller_TolB-like"/>
</dbReference>
<dbReference type="Pfam" id="PF00691">
    <property type="entry name" value="OmpA"/>
    <property type="match status" value="1"/>
</dbReference>
<dbReference type="SUPFAM" id="SSF48452">
    <property type="entry name" value="TPR-like"/>
    <property type="match status" value="1"/>
</dbReference>
<dbReference type="InterPro" id="IPR036737">
    <property type="entry name" value="OmpA-like_sf"/>
</dbReference>
<evidence type="ECO:0000256" key="1">
    <source>
        <dbReference type="ARBA" id="ARBA00004442"/>
    </source>
</evidence>
<dbReference type="InterPro" id="IPR006665">
    <property type="entry name" value="OmpA-like"/>
</dbReference>
<evidence type="ECO:0000313" key="8">
    <source>
        <dbReference type="Proteomes" id="UP000621670"/>
    </source>
</evidence>